<feature type="region of interest" description="Disordered" evidence="1">
    <location>
        <begin position="189"/>
        <end position="214"/>
    </location>
</feature>
<comment type="caution">
    <text evidence="2">The sequence shown here is derived from an EMBL/GenBank/DDBJ whole genome shotgun (WGS) entry which is preliminary data.</text>
</comment>
<dbReference type="AlphaFoldDB" id="A0A9P6FNX1"/>
<feature type="compositionally biased region" description="Low complexity" evidence="1">
    <location>
        <begin position="197"/>
        <end position="207"/>
    </location>
</feature>
<feature type="non-terminal residue" evidence="2">
    <location>
        <position position="1"/>
    </location>
</feature>
<organism evidence="2 3">
    <name type="scientific">Lunasporangiospora selenospora</name>
    <dbReference type="NCBI Taxonomy" id="979761"/>
    <lineage>
        <taxon>Eukaryota</taxon>
        <taxon>Fungi</taxon>
        <taxon>Fungi incertae sedis</taxon>
        <taxon>Mucoromycota</taxon>
        <taxon>Mortierellomycotina</taxon>
        <taxon>Mortierellomycetes</taxon>
        <taxon>Mortierellales</taxon>
        <taxon>Mortierellaceae</taxon>
        <taxon>Lunasporangiospora</taxon>
    </lineage>
</organism>
<dbReference type="EMBL" id="JAABOA010003366">
    <property type="protein sequence ID" value="KAF9578744.1"/>
    <property type="molecule type" value="Genomic_DNA"/>
</dbReference>
<keyword evidence="3" id="KW-1185">Reference proteome</keyword>
<feature type="compositionally biased region" description="Polar residues" evidence="1">
    <location>
        <begin position="51"/>
        <end position="69"/>
    </location>
</feature>
<evidence type="ECO:0000313" key="2">
    <source>
        <dbReference type="EMBL" id="KAF9578744.1"/>
    </source>
</evidence>
<evidence type="ECO:0000256" key="1">
    <source>
        <dbReference type="SAM" id="MobiDB-lite"/>
    </source>
</evidence>
<dbReference type="OrthoDB" id="165036at2759"/>
<dbReference type="PANTHER" id="PTHR35559">
    <property type="entry name" value="CHITIN-BINDING TYPE-4 DOMAIN-CONTAINING PROTEIN"/>
    <property type="match status" value="1"/>
</dbReference>
<dbReference type="PANTHER" id="PTHR35559:SF1">
    <property type="entry name" value="CHITIN-BINDING TYPE-4 DOMAIN-CONTAINING PROTEIN"/>
    <property type="match status" value="1"/>
</dbReference>
<feature type="region of interest" description="Disordered" evidence="1">
    <location>
        <begin position="51"/>
        <end position="74"/>
    </location>
</feature>
<accession>A0A9P6FNX1</accession>
<protein>
    <recommendedName>
        <fullName evidence="4">Chitin-binding type-4 domain-containing protein</fullName>
    </recommendedName>
</protein>
<gene>
    <name evidence="2" type="ORF">BGW38_005308</name>
</gene>
<evidence type="ECO:0000313" key="3">
    <source>
        <dbReference type="Proteomes" id="UP000780801"/>
    </source>
</evidence>
<name>A0A9P6FNX1_9FUNG</name>
<sequence>WRDQDGECHGYARKYPTGFPFGTLDGKNLEGHDSRHYQQKSGNRNIACSFESKNNDLTGQDETRQNPISKSYGGNYGKMASTKAGDTMCVRWPAKNHAVKSQKDSGVFINMPQAILNKDPDQDGFTAANLVNIPYKNCTIIGDDDKTPCGGCFQIPPTLQTGNYVMQWRWELNKDEWYTSCWDLDVTAPEPIDKGSNNNNNDNNDNNKTVTGSLGGSTSVFAELAELPVK</sequence>
<proteinExistence type="predicted"/>
<evidence type="ECO:0008006" key="4">
    <source>
        <dbReference type="Google" id="ProtNLM"/>
    </source>
</evidence>
<reference evidence="2" key="1">
    <citation type="journal article" date="2020" name="Fungal Divers.">
        <title>Resolving the Mortierellaceae phylogeny through synthesis of multi-gene phylogenetics and phylogenomics.</title>
        <authorList>
            <person name="Vandepol N."/>
            <person name="Liber J."/>
            <person name="Desiro A."/>
            <person name="Na H."/>
            <person name="Kennedy M."/>
            <person name="Barry K."/>
            <person name="Grigoriev I.V."/>
            <person name="Miller A.N."/>
            <person name="O'Donnell K."/>
            <person name="Stajich J.E."/>
            <person name="Bonito G."/>
        </authorList>
    </citation>
    <scope>NUCLEOTIDE SEQUENCE</scope>
    <source>
        <strain evidence="2">KOD1015</strain>
    </source>
</reference>
<dbReference type="Proteomes" id="UP000780801">
    <property type="component" value="Unassembled WGS sequence"/>
</dbReference>